<organism evidence="2">
    <name type="scientific">marine metagenome</name>
    <dbReference type="NCBI Taxonomy" id="408172"/>
    <lineage>
        <taxon>unclassified sequences</taxon>
        <taxon>metagenomes</taxon>
        <taxon>ecological metagenomes</taxon>
    </lineage>
</organism>
<feature type="domain" description="Molybdopterin-guanine dinucleotide biosynthesis protein B (MobB)" evidence="1">
    <location>
        <begin position="9"/>
        <end position="143"/>
    </location>
</feature>
<dbReference type="InterPro" id="IPR027417">
    <property type="entry name" value="P-loop_NTPase"/>
</dbReference>
<dbReference type="SUPFAM" id="SSF52540">
    <property type="entry name" value="P-loop containing nucleoside triphosphate hydrolases"/>
    <property type="match status" value="1"/>
</dbReference>
<reference evidence="2" key="1">
    <citation type="submission" date="2018-05" db="EMBL/GenBank/DDBJ databases">
        <authorList>
            <person name="Lanie J.A."/>
            <person name="Ng W.-L."/>
            <person name="Kazmierczak K.M."/>
            <person name="Andrzejewski T.M."/>
            <person name="Davidsen T.M."/>
            <person name="Wayne K.J."/>
            <person name="Tettelin H."/>
            <person name="Glass J.I."/>
            <person name="Rusch D."/>
            <person name="Podicherti R."/>
            <person name="Tsui H.-C.T."/>
            <person name="Winkler M.E."/>
        </authorList>
    </citation>
    <scope>NUCLEOTIDE SEQUENCE</scope>
</reference>
<dbReference type="InterPro" id="IPR052539">
    <property type="entry name" value="MGD_biosynthesis_adapter"/>
</dbReference>
<dbReference type="GO" id="GO:0006777">
    <property type="term" value="P:Mo-molybdopterin cofactor biosynthetic process"/>
    <property type="evidence" value="ECO:0007669"/>
    <property type="project" value="InterPro"/>
</dbReference>
<protein>
    <recommendedName>
        <fullName evidence="1">Molybdopterin-guanine dinucleotide biosynthesis protein B (MobB) domain-containing protein</fullName>
    </recommendedName>
</protein>
<dbReference type="PANTHER" id="PTHR40072:SF1">
    <property type="entry name" value="MOLYBDOPTERIN-GUANINE DINUCLEOTIDE BIOSYNTHESIS ADAPTER PROTEIN"/>
    <property type="match status" value="1"/>
</dbReference>
<dbReference type="CDD" id="cd03116">
    <property type="entry name" value="MobB"/>
    <property type="match status" value="1"/>
</dbReference>
<name>A0A381QX04_9ZZZZ</name>
<sequence>MLTVTPPLLGFCAYSGTGKTTLLTRLIPVLNRNGLKIGLVKHAHHQFDIDQPGKDSYELRKAGACEMMVASAKRWALVHESPEKKYDPSLEELLPHLSLSELSLVLVEGFKHEPLEKIELHRPSMGKPLLYPNDSSIIALATDLPPSEKMQLPILDLNDINEIADFIKQRYLKH</sequence>
<dbReference type="PANTHER" id="PTHR40072">
    <property type="entry name" value="MOLYBDOPTERIN-GUANINE DINUCLEOTIDE BIOSYNTHESIS ADAPTER PROTEIN-RELATED"/>
    <property type="match status" value="1"/>
</dbReference>
<dbReference type="GO" id="GO:0005525">
    <property type="term" value="F:GTP binding"/>
    <property type="evidence" value="ECO:0007669"/>
    <property type="project" value="InterPro"/>
</dbReference>
<dbReference type="EMBL" id="UINC01001489">
    <property type="protein sequence ID" value="SUZ82063.1"/>
    <property type="molecule type" value="Genomic_DNA"/>
</dbReference>
<dbReference type="InterPro" id="IPR004435">
    <property type="entry name" value="MobB_dom"/>
</dbReference>
<dbReference type="NCBIfam" id="TIGR00176">
    <property type="entry name" value="mobB"/>
    <property type="match status" value="1"/>
</dbReference>
<dbReference type="AlphaFoldDB" id="A0A381QX04"/>
<gene>
    <name evidence="2" type="ORF">METZ01_LOCUS34917</name>
</gene>
<dbReference type="Gene3D" id="3.40.50.300">
    <property type="entry name" value="P-loop containing nucleotide triphosphate hydrolases"/>
    <property type="match status" value="1"/>
</dbReference>
<evidence type="ECO:0000313" key="2">
    <source>
        <dbReference type="EMBL" id="SUZ82063.1"/>
    </source>
</evidence>
<dbReference type="Pfam" id="PF03205">
    <property type="entry name" value="MobB"/>
    <property type="match status" value="1"/>
</dbReference>
<accession>A0A381QX04</accession>
<dbReference type="FunFam" id="3.40.50.300:FF:000920">
    <property type="entry name" value="Molybdopterin-guanine dinucleotide biosynthesis protein B"/>
    <property type="match status" value="1"/>
</dbReference>
<evidence type="ECO:0000259" key="1">
    <source>
        <dbReference type="Pfam" id="PF03205"/>
    </source>
</evidence>
<proteinExistence type="predicted"/>